<dbReference type="InterPro" id="IPR010998">
    <property type="entry name" value="Integrase_recombinase_N"/>
</dbReference>
<evidence type="ECO:0000313" key="9">
    <source>
        <dbReference type="Proteomes" id="UP000184387"/>
    </source>
</evidence>
<evidence type="ECO:0000256" key="3">
    <source>
        <dbReference type="ARBA" id="ARBA00023125"/>
    </source>
</evidence>
<comment type="similarity">
    <text evidence="1">Belongs to the 'phage' integrase family.</text>
</comment>
<evidence type="ECO:0000256" key="1">
    <source>
        <dbReference type="ARBA" id="ARBA00008857"/>
    </source>
</evidence>
<keyword evidence="9" id="KW-1185">Reference proteome</keyword>
<dbReference type="SUPFAM" id="SSF56349">
    <property type="entry name" value="DNA breaking-rejoining enzymes"/>
    <property type="match status" value="1"/>
</dbReference>
<evidence type="ECO:0000256" key="5">
    <source>
        <dbReference type="PROSITE-ProRule" id="PRU01248"/>
    </source>
</evidence>
<protein>
    <submittedName>
        <fullName evidence="8">Site-specific recombinase XerD</fullName>
    </submittedName>
</protein>
<dbReference type="PROSITE" id="PS51900">
    <property type="entry name" value="CB"/>
    <property type="match status" value="1"/>
</dbReference>
<sequence>MAKIALPYVHRFRDRHGTTRYYFRRPGYARATIPGLPGSPEFMAVYQAALAGQPVPVGAQRTEAGTMEALILAWYSSSDFKRLAPATQATYRGIAERIRADHGDKLVGDLDAPRLRRLLDGKADKPAAANNLLRIFKYLMRYAVERGWRKDDPTQGVRKVRAKVKGFHSWTEEEIAAFEEKWPLGTRARLALALLLYTGQRRGDVVRMGRQHLRTVERDGKALTVLDVVQNKTGARLTIPVHPALTDAKDAHKSGHLTFLTARAGKPFSPEGFSNWFTACARDAGLPAGCSPHGLRKAAARRLAEAGCTANEIGAITGHATLSEITRYTRAADQVRLAATAMSRLNRTAEA</sequence>
<dbReference type="EMBL" id="FQZF01000033">
    <property type="protein sequence ID" value="SHK13830.1"/>
    <property type="molecule type" value="Genomic_DNA"/>
</dbReference>
<gene>
    <name evidence="8" type="ORF">SAMN02745194_04269</name>
</gene>
<dbReference type="PROSITE" id="PS51898">
    <property type="entry name" value="TYR_RECOMBINASE"/>
    <property type="match status" value="1"/>
</dbReference>
<dbReference type="RefSeq" id="WP_073138529.1">
    <property type="nucleotide sequence ID" value="NZ_FQZF01000033.1"/>
</dbReference>
<evidence type="ECO:0000259" key="6">
    <source>
        <dbReference type="PROSITE" id="PS51898"/>
    </source>
</evidence>
<accession>A0A1M6Q0U6</accession>
<dbReference type="InterPro" id="IPR013762">
    <property type="entry name" value="Integrase-like_cat_sf"/>
</dbReference>
<name>A0A1M6Q0U6_9PROT</name>
<keyword evidence="4" id="KW-0233">DNA recombination</keyword>
<dbReference type="InterPro" id="IPR011010">
    <property type="entry name" value="DNA_brk_join_enz"/>
</dbReference>
<dbReference type="Gene3D" id="1.10.443.10">
    <property type="entry name" value="Intergrase catalytic core"/>
    <property type="match status" value="1"/>
</dbReference>
<evidence type="ECO:0000256" key="2">
    <source>
        <dbReference type="ARBA" id="ARBA00022908"/>
    </source>
</evidence>
<evidence type="ECO:0000313" key="8">
    <source>
        <dbReference type="EMBL" id="SHK13830.1"/>
    </source>
</evidence>
<evidence type="ECO:0000256" key="4">
    <source>
        <dbReference type="ARBA" id="ARBA00023172"/>
    </source>
</evidence>
<dbReference type="STRING" id="198092.SAMN02745194_04269"/>
<dbReference type="Proteomes" id="UP000184387">
    <property type="component" value="Unassembled WGS sequence"/>
</dbReference>
<dbReference type="Pfam" id="PF00589">
    <property type="entry name" value="Phage_integrase"/>
    <property type="match status" value="1"/>
</dbReference>
<dbReference type="GO" id="GO:0006310">
    <property type="term" value="P:DNA recombination"/>
    <property type="evidence" value="ECO:0007669"/>
    <property type="project" value="UniProtKB-KW"/>
</dbReference>
<keyword evidence="3 5" id="KW-0238">DNA-binding</keyword>
<dbReference type="PANTHER" id="PTHR30629">
    <property type="entry name" value="PROPHAGE INTEGRASE"/>
    <property type="match status" value="1"/>
</dbReference>
<reference evidence="8 9" key="1">
    <citation type="submission" date="2016-11" db="EMBL/GenBank/DDBJ databases">
        <authorList>
            <person name="Jaros S."/>
            <person name="Januszkiewicz K."/>
            <person name="Wedrychowicz H."/>
        </authorList>
    </citation>
    <scope>NUCLEOTIDE SEQUENCE [LARGE SCALE GENOMIC DNA]</scope>
    <source>
        <strain evidence="8 9">DSM 14916</strain>
    </source>
</reference>
<dbReference type="GO" id="GO:0015074">
    <property type="term" value="P:DNA integration"/>
    <property type="evidence" value="ECO:0007669"/>
    <property type="project" value="UniProtKB-KW"/>
</dbReference>
<proteinExistence type="inferred from homology"/>
<dbReference type="PANTHER" id="PTHR30629:SF2">
    <property type="entry name" value="PROPHAGE INTEGRASE INTS-RELATED"/>
    <property type="match status" value="1"/>
</dbReference>
<dbReference type="AlphaFoldDB" id="A0A1M6Q0U6"/>
<dbReference type="Gene3D" id="1.10.150.130">
    <property type="match status" value="1"/>
</dbReference>
<dbReference type="InterPro" id="IPR050808">
    <property type="entry name" value="Phage_Integrase"/>
</dbReference>
<dbReference type="GO" id="GO:0003677">
    <property type="term" value="F:DNA binding"/>
    <property type="evidence" value="ECO:0007669"/>
    <property type="project" value="UniProtKB-UniRule"/>
</dbReference>
<feature type="domain" description="Tyr recombinase" evidence="6">
    <location>
        <begin position="165"/>
        <end position="342"/>
    </location>
</feature>
<evidence type="ECO:0000259" key="7">
    <source>
        <dbReference type="PROSITE" id="PS51900"/>
    </source>
</evidence>
<feature type="domain" description="Core-binding (CB)" evidence="7">
    <location>
        <begin position="65"/>
        <end position="144"/>
    </location>
</feature>
<organism evidence="8 9">
    <name type="scientific">Muricoccus roseus</name>
    <dbReference type="NCBI Taxonomy" id="198092"/>
    <lineage>
        <taxon>Bacteria</taxon>
        <taxon>Pseudomonadati</taxon>
        <taxon>Pseudomonadota</taxon>
        <taxon>Alphaproteobacteria</taxon>
        <taxon>Acetobacterales</taxon>
        <taxon>Roseomonadaceae</taxon>
        <taxon>Muricoccus</taxon>
    </lineage>
</organism>
<keyword evidence="2" id="KW-0229">DNA integration</keyword>
<dbReference type="InterPro" id="IPR044068">
    <property type="entry name" value="CB"/>
</dbReference>
<dbReference type="InterPro" id="IPR002104">
    <property type="entry name" value="Integrase_catalytic"/>
</dbReference>